<proteinExistence type="predicted"/>
<feature type="compositionally biased region" description="Low complexity" evidence="1">
    <location>
        <begin position="248"/>
        <end position="261"/>
    </location>
</feature>
<dbReference type="AlphaFoldDB" id="A0A949JH00"/>
<dbReference type="InterPro" id="IPR050445">
    <property type="entry name" value="Bact_polysacc_biosynth/exp"/>
</dbReference>
<accession>A0A949JH00</accession>
<dbReference type="PANTHER" id="PTHR32309">
    <property type="entry name" value="TYROSINE-PROTEIN KINASE"/>
    <property type="match status" value="1"/>
</dbReference>
<feature type="region of interest" description="Disordered" evidence="1">
    <location>
        <begin position="176"/>
        <end position="337"/>
    </location>
</feature>
<gene>
    <name evidence="2" type="ORF">JGS22_019950</name>
</gene>
<name>A0A949JH00_9ACTN</name>
<feature type="compositionally biased region" description="Low complexity" evidence="1">
    <location>
        <begin position="176"/>
        <end position="186"/>
    </location>
</feature>
<protein>
    <recommendedName>
        <fullName evidence="4">Lipopolysaccharide biosynthesis protein</fullName>
    </recommendedName>
</protein>
<feature type="compositionally biased region" description="Polar residues" evidence="1">
    <location>
        <begin position="269"/>
        <end position="298"/>
    </location>
</feature>
<evidence type="ECO:0000313" key="3">
    <source>
        <dbReference type="Proteomes" id="UP000694501"/>
    </source>
</evidence>
<dbReference type="EMBL" id="JAELVF020000001">
    <property type="protein sequence ID" value="MBU7599837.1"/>
    <property type="molecule type" value="Genomic_DNA"/>
</dbReference>
<sequence length="337" mass="33662">MTLPRWWPLAAGVALGALCGAGYGTVATPEYSATGYVVAVPGERGDPATALGFAQAYGRIATSPAVLAAAQRTSGVPLPELRERVRSATSPDAPMIEITGTATHPQRAASTANAVAAALTDSSRDAARSTGVRLTVLTAAHAPTAPSSPATPVATAVGACTGGLVGGLALLVRPGGRAGGRTAATPEQPRTDDPGLLDDPGPVGGNEPSAAVGSFEAVAASAPEGRFTTRRDPAPAKSSTKALRKPPTKSSPTSPTKSSARTRPRTSDDTTATTSEGQADVTASGTTAAGKQGATSGGRSRKRTTPRRTGPVEQSRTPAQEQLTTAASEETPNGAAR</sequence>
<dbReference type="RefSeq" id="WP_216815043.1">
    <property type="nucleotide sequence ID" value="NZ_JAELVF020000001.1"/>
</dbReference>
<reference evidence="2" key="1">
    <citation type="submission" date="2021-06" db="EMBL/GenBank/DDBJ databases">
        <title>Sequencing of actinobacteria type strains.</title>
        <authorList>
            <person name="Nguyen G.-S."/>
            <person name="Wentzel A."/>
        </authorList>
    </citation>
    <scope>NUCLEOTIDE SEQUENCE</scope>
    <source>
        <strain evidence="2">P38-E01</strain>
    </source>
</reference>
<comment type="caution">
    <text evidence="2">The sequence shown here is derived from an EMBL/GenBank/DDBJ whole genome shotgun (WGS) entry which is preliminary data.</text>
</comment>
<evidence type="ECO:0000256" key="1">
    <source>
        <dbReference type="SAM" id="MobiDB-lite"/>
    </source>
</evidence>
<dbReference type="PANTHER" id="PTHR32309:SF31">
    <property type="entry name" value="CAPSULAR EXOPOLYSACCHARIDE FAMILY"/>
    <property type="match status" value="1"/>
</dbReference>
<organism evidence="2 3">
    <name type="scientific">Streptomyces tardus</name>
    <dbReference type="NCBI Taxonomy" id="2780544"/>
    <lineage>
        <taxon>Bacteria</taxon>
        <taxon>Bacillati</taxon>
        <taxon>Actinomycetota</taxon>
        <taxon>Actinomycetes</taxon>
        <taxon>Kitasatosporales</taxon>
        <taxon>Streptomycetaceae</taxon>
        <taxon>Streptomyces</taxon>
    </lineage>
</organism>
<feature type="compositionally biased region" description="Polar residues" evidence="1">
    <location>
        <begin position="312"/>
        <end position="331"/>
    </location>
</feature>
<dbReference type="Proteomes" id="UP000694501">
    <property type="component" value="Unassembled WGS sequence"/>
</dbReference>
<keyword evidence="3" id="KW-1185">Reference proteome</keyword>
<evidence type="ECO:0008006" key="4">
    <source>
        <dbReference type="Google" id="ProtNLM"/>
    </source>
</evidence>
<evidence type="ECO:0000313" key="2">
    <source>
        <dbReference type="EMBL" id="MBU7599837.1"/>
    </source>
</evidence>